<keyword evidence="3" id="KW-0808">Transferase</keyword>
<feature type="domain" description="NadR/Ttd14 AAA" evidence="2">
    <location>
        <begin position="156"/>
        <end position="313"/>
    </location>
</feature>
<comment type="caution">
    <text evidence="3">The sequence shown here is derived from an EMBL/GenBank/DDBJ whole genome shotgun (WGS) entry which is preliminary data.</text>
</comment>
<dbReference type="InterPro" id="IPR038727">
    <property type="entry name" value="NadR/Ttd14_AAA_dom"/>
</dbReference>
<dbReference type="SUPFAM" id="SSF52374">
    <property type="entry name" value="Nucleotidylyl transferase"/>
    <property type="match status" value="1"/>
</dbReference>
<proteinExistence type="predicted"/>
<dbReference type="AlphaFoldDB" id="A0A3E0WII1"/>
<dbReference type="EMBL" id="NFZW01000037">
    <property type="protein sequence ID" value="RFA31927.1"/>
    <property type="molecule type" value="Genomic_DNA"/>
</dbReference>
<evidence type="ECO:0000259" key="1">
    <source>
        <dbReference type="Pfam" id="PF01467"/>
    </source>
</evidence>
<feature type="domain" description="Cytidyltransferase-like" evidence="1">
    <location>
        <begin position="6"/>
        <end position="134"/>
    </location>
</feature>
<sequence length="340" mass="39273">MKRGLTLGKYAPFHRGHQFVIDTALAEVDELTVIIYDSPEATSVPLSVRSAWIRELYPTVRVVEAWDGPTEVGYTSALMEAHERYVIDTLGIRDITHFYCSEPYGEHMSRALGAFDRRVDPGRQRYPVSGSQVRCDPYAWRDYINPRVYRDLVANIVFLGAPSTGKTTLASYLAQRLNTQWMPEYGREYWEAHQISRRLEPWQLVAIAEGHLLREEARLREANRYLFTDTNALTTETFARYYHGHVDPRLTALADRAAMRYDLVFVCDTDIPYEDSWDRSGEVQRLSFQRQVIGDLRRRNIPFVLLQGSIEQRAERVLNLLDGFDKYANLLDNLKAAADE</sequence>
<dbReference type="Pfam" id="PF01467">
    <property type="entry name" value="CTP_transf_like"/>
    <property type="match status" value="1"/>
</dbReference>
<dbReference type="Gene3D" id="3.40.50.620">
    <property type="entry name" value="HUPs"/>
    <property type="match status" value="1"/>
</dbReference>
<accession>A0A3E0WII1</accession>
<dbReference type="GO" id="GO:0016740">
    <property type="term" value="F:transferase activity"/>
    <property type="evidence" value="ECO:0007669"/>
    <property type="project" value="UniProtKB-KW"/>
</dbReference>
<dbReference type="NCBIfam" id="TIGR00125">
    <property type="entry name" value="cyt_tran_rel"/>
    <property type="match status" value="1"/>
</dbReference>
<organism evidence="3 4">
    <name type="scientific">Alkalilimnicola ehrlichii</name>
    <dbReference type="NCBI Taxonomy" id="351052"/>
    <lineage>
        <taxon>Bacteria</taxon>
        <taxon>Pseudomonadati</taxon>
        <taxon>Pseudomonadota</taxon>
        <taxon>Gammaproteobacteria</taxon>
        <taxon>Chromatiales</taxon>
        <taxon>Ectothiorhodospiraceae</taxon>
        <taxon>Alkalilimnicola</taxon>
    </lineage>
</organism>
<keyword evidence="4" id="KW-1185">Reference proteome</keyword>
<dbReference type="InterPro" id="IPR004821">
    <property type="entry name" value="Cyt_trans-like"/>
</dbReference>
<dbReference type="Gene3D" id="3.40.50.300">
    <property type="entry name" value="P-loop containing nucleotide triphosphate hydrolases"/>
    <property type="match status" value="1"/>
</dbReference>
<dbReference type="Proteomes" id="UP000256763">
    <property type="component" value="Unassembled WGS sequence"/>
</dbReference>
<name>A0A3E0WII1_9GAMM</name>
<protein>
    <submittedName>
        <fullName evidence="3">Cytidyltransferase</fullName>
    </submittedName>
</protein>
<dbReference type="PANTHER" id="PTHR37512:SF1">
    <property type="entry name" value="NADR_TTD14 AAA DOMAIN-CONTAINING PROTEIN"/>
    <property type="match status" value="1"/>
</dbReference>
<dbReference type="RefSeq" id="WP_116302183.1">
    <property type="nucleotide sequence ID" value="NZ_NFZV01000008.1"/>
</dbReference>
<evidence type="ECO:0000313" key="4">
    <source>
        <dbReference type="Proteomes" id="UP000256763"/>
    </source>
</evidence>
<dbReference type="PANTHER" id="PTHR37512">
    <property type="entry name" value="TRIFUNCTIONAL NAD BIOSYNTHESIS/REGULATOR PROTEIN NADR"/>
    <property type="match status" value="1"/>
</dbReference>
<dbReference type="SUPFAM" id="SSF52540">
    <property type="entry name" value="P-loop containing nucleoside triphosphate hydrolases"/>
    <property type="match status" value="1"/>
</dbReference>
<dbReference type="InterPro" id="IPR027417">
    <property type="entry name" value="P-loop_NTPase"/>
</dbReference>
<evidence type="ECO:0000259" key="2">
    <source>
        <dbReference type="Pfam" id="PF13521"/>
    </source>
</evidence>
<dbReference type="InterPro" id="IPR014729">
    <property type="entry name" value="Rossmann-like_a/b/a_fold"/>
</dbReference>
<dbReference type="Pfam" id="PF13521">
    <property type="entry name" value="AAA_28"/>
    <property type="match status" value="1"/>
</dbReference>
<evidence type="ECO:0000313" key="3">
    <source>
        <dbReference type="EMBL" id="RFA31927.1"/>
    </source>
</evidence>
<dbReference type="OrthoDB" id="3249147at2"/>
<gene>
    <name evidence="3" type="ORF">CAL65_20980</name>
</gene>
<reference evidence="4" key="1">
    <citation type="submission" date="2017-05" db="EMBL/GenBank/DDBJ databases">
        <authorList>
            <person name="Sharma S."/>
            <person name="Sidhu C."/>
            <person name="Pinnaka A.K."/>
        </authorList>
    </citation>
    <scope>NUCLEOTIDE SEQUENCE [LARGE SCALE GENOMIC DNA]</scope>
    <source>
        <strain evidence="4">AK93</strain>
    </source>
</reference>
<dbReference type="InterPro" id="IPR052735">
    <property type="entry name" value="NAD_biosynth-regulator"/>
</dbReference>